<dbReference type="PROSITE" id="PS51898">
    <property type="entry name" value="TYR_RECOMBINASE"/>
    <property type="match status" value="1"/>
</dbReference>
<evidence type="ECO:0000256" key="1">
    <source>
        <dbReference type="ARBA" id="ARBA00008857"/>
    </source>
</evidence>
<dbReference type="SUPFAM" id="SSF56349">
    <property type="entry name" value="DNA breaking-rejoining enzymes"/>
    <property type="match status" value="2"/>
</dbReference>
<dbReference type="PANTHER" id="PTHR30349:SF41">
    <property type="entry name" value="INTEGRASE_RECOMBINASE PROTEIN MJ0367-RELATED"/>
    <property type="match status" value="1"/>
</dbReference>
<dbReference type="InterPro" id="IPR011010">
    <property type="entry name" value="DNA_brk_join_enz"/>
</dbReference>
<dbReference type="GO" id="GO:0015074">
    <property type="term" value="P:DNA integration"/>
    <property type="evidence" value="ECO:0007669"/>
    <property type="project" value="InterPro"/>
</dbReference>
<dbReference type="Gene3D" id="1.10.443.10">
    <property type="entry name" value="Intergrase catalytic core"/>
    <property type="match status" value="1"/>
</dbReference>
<accession>A0A223D356</accession>
<feature type="region of interest" description="Disordered" evidence="4">
    <location>
        <begin position="1"/>
        <end position="21"/>
    </location>
</feature>
<keyword evidence="3" id="KW-0233">DNA recombination</keyword>
<evidence type="ECO:0000313" key="6">
    <source>
        <dbReference type="EMBL" id="ASS75816.1"/>
    </source>
</evidence>
<organism evidence="6 7">
    <name type="scientific">Tumebacillus algifaecis</name>
    <dbReference type="NCBI Taxonomy" id="1214604"/>
    <lineage>
        <taxon>Bacteria</taxon>
        <taxon>Bacillati</taxon>
        <taxon>Bacillota</taxon>
        <taxon>Bacilli</taxon>
        <taxon>Bacillales</taxon>
        <taxon>Alicyclobacillaceae</taxon>
        <taxon>Tumebacillus</taxon>
    </lineage>
</organism>
<feature type="domain" description="Tyr recombinase" evidence="5">
    <location>
        <begin position="237"/>
        <end position="440"/>
    </location>
</feature>
<dbReference type="Proteomes" id="UP000214688">
    <property type="component" value="Chromosome"/>
</dbReference>
<dbReference type="InterPro" id="IPR050090">
    <property type="entry name" value="Tyrosine_recombinase_XerCD"/>
</dbReference>
<dbReference type="Gene3D" id="1.10.150.130">
    <property type="match status" value="1"/>
</dbReference>
<dbReference type="OrthoDB" id="9803188at2"/>
<evidence type="ECO:0000313" key="7">
    <source>
        <dbReference type="Proteomes" id="UP000214688"/>
    </source>
</evidence>
<proteinExistence type="inferred from homology"/>
<comment type="similarity">
    <text evidence="1">Belongs to the 'phage' integrase family.</text>
</comment>
<sequence>MTKNKKRSSNDSRKTKYPGVYTARNESGGYEIVFDGPRIGGKRNQVSDVLDPKEFNTAAKAASERARRIAEVQNGKYIEPSKLTLREYLLESLATRKALAKIHKVNTTKNYNSETKFFCAPPLGDILLPDLSTLEIEKHMIKAIKDEKIIVSTARSYLSFLNRTLKKAVRNKIINENPAALVELPKAPKTEVAIMSPAEMLDYLQSISIEGIWKEYLTKLGYDDNQIESLWQSYKLRGIDAMPISFFNAIRKAENKAKQYEVYFNFATLSFGTGARRGEILGLRDADVDFEAELITFRQSVVPNEDGSALIQDSLKNDSSLRTISLTPTELKILKRQIKIRNEHKLKLGSNYQDHGLIFALPNGQPLVPGVLTNWYRRSFDRFGRPDFTLHDSRHTHASLLLMAGVPITDVSARLGHANPSITLSTYSHFLQERTKVASDKWGEILQNASI</sequence>
<dbReference type="PANTHER" id="PTHR30349">
    <property type="entry name" value="PHAGE INTEGRASE-RELATED"/>
    <property type="match status" value="1"/>
</dbReference>
<evidence type="ECO:0000256" key="3">
    <source>
        <dbReference type="ARBA" id="ARBA00023172"/>
    </source>
</evidence>
<dbReference type="InterPro" id="IPR002104">
    <property type="entry name" value="Integrase_catalytic"/>
</dbReference>
<dbReference type="InterPro" id="IPR022357">
    <property type="entry name" value="MIP_CS"/>
</dbReference>
<dbReference type="Pfam" id="PF00589">
    <property type="entry name" value="Phage_integrase"/>
    <property type="match status" value="1"/>
</dbReference>
<dbReference type="RefSeq" id="WP_094237057.1">
    <property type="nucleotide sequence ID" value="NZ_CP022657.1"/>
</dbReference>
<evidence type="ECO:0000256" key="2">
    <source>
        <dbReference type="ARBA" id="ARBA00023125"/>
    </source>
</evidence>
<dbReference type="PROSITE" id="PS00221">
    <property type="entry name" value="MIP"/>
    <property type="match status" value="1"/>
</dbReference>
<dbReference type="AlphaFoldDB" id="A0A223D356"/>
<evidence type="ECO:0000259" key="5">
    <source>
        <dbReference type="PROSITE" id="PS51898"/>
    </source>
</evidence>
<dbReference type="GO" id="GO:0006310">
    <property type="term" value="P:DNA recombination"/>
    <property type="evidence" value="ECO:0007669"/>
    <property type="project" value="UniProtKB-KW"/>
</dbReference>
<name>A0A223D356_9BACL</name>
<dbReference type="KEGG" id="tab:CIG75_12995"/>
<dbReference type="InterPro" id="IPR010998">
    <property type="entry name" value="Integrase_recombinase_N"/>
</dbReference>
<evidence type="ECO:0000256" key="4">
    <source>
        <dbReference type="SAM" id="MobiDB-lite"/>
    </source>
</evidence>
<keyword evidence="7" id="KW-1185">Reference proteome</keyword>
<dbReference type="InterPro" id="IPR013762">
    <property type="entry name" value="Integrase-like_cat_sf"/>
</dbReference>
<dbReference type="EMBL" id="CP022657">
    <property type="protein sequence ID" value="ASS75816.1"/>
    <property type="molecule type" value="Genomic_DNA"/>
</dbReference>
<protein>
    <recommendedName>
        <fullName evidence="5">Tyr recombinase domain-containing protein</fullName>
    </recommendedName>
</protein>
<dbReference type="GO" id="GO:0003677">
    <property type="term" value="F:DNA binding"/>
    <property type="evidence" value="ECO:0007669"/>
    <property type="project" value="UniProtKB-KW"/>
</dbReference>
<keyword evidence="2" id="KW-0238">DNA-binding</keyword>
<dbReference type="CDD" id="cd01189">
    <property type="entry name" value="INT_ICEBs1_C_like"/>
    <property type="match status" value="1"/>
</dbReference>
<gene>
    <name evidence="6" type="ORF">CIG75_12995</name>
</gene>
<reference evidence="6 7" key="1">
    <citation type="journal article" date="2015" name="Int. J. Syst. Evol. Microbiol.">
        <title>Tumebacillus algifaecis sp. nov., isolated from decomposing algal scum.</title>
        <authorList>
            <person name="Wu Y.F."/>
            <person name="Zhang B."/>
            <person name="Xing P."/>
            <person name="Wu Q.L."/>
            <person name="Liu S.J."/>
        </authorList>
    </citation>
    <scope>NUCLEOTIDE SEQUENCE [LARGE SCALE GENOMIC DNA]</scope>
    <source>
        <strain evidence="6 7">THMBR28</strain>
    </source>
</reference>